<proteinExistence type="predicted"/>
<name>A0A397S0V8_9MOLU</name>
<dbReference type="InterPro" id="IPR008532">
    <property type="entry name" value="NFACT_RNA-bd"/>
</dbReference>
<evidence type="ECO:0000256" key="1">
    <source>
        <dbReference type="SAM" id="Coils"/>
    </source>
</evidence>
<dbReference type="Pfam" id="PF05833">
    <property type="entry name" value="NFACT_N"/>
    <property type="match status" value="1"/>
</dbReference>
<dbReference type="GO" id="GO:0043023">
    <property type="term" value="F:ribosomal large subunit binding"/>
    <property type="evidence" value="ECO:0007669"/>
    <property type="project" value="TreeGrafter"/>
</dbReference>
<comment type="caution">
    <text evidence="3">The sequence shown here is derived from an EMBL/GenBank/DDBJ whole genome shotgun (WGS) entry which is preliminary data.</text>
</comment>
<dbReference type="Gene3D" id="3.40.970.40">
    <property type="entry name" value="fibrinogen binding protein from staphylococcus aureus domain like"/>
    <property type="match status" value="1"/>
</dbReference>
<dbReference type="InParanoid" id="A0A397S0V8"/>
<evidence type="ECO:0000259" key="2">
    <source>
        <dbReference type="Pfam" id="PF05670"/>
    </source>
</evidence>
<dbReference type="PANTHER" id="PTHR15239">
    <property type="entry name" value="NUCLEAR EXPORT MEDIATOR FACTOR NEMF"/>
    <property type="match status" value="1"/>
</dbReference>
<dbReference type="GO" id="GO:0072344">
    <property type="term" value="P:rescue of stalled ribosome"/>
    <property type="evidence" value="ECO:0007669"/>
    <property type="project" value="TreeGrafter"/>
</dbReference>
<dbReference type="AlphaFoldDB" id="A0A397S0V8"/>
<dbReference type="GO" id="GO:1990112">
    <property type="term" value="C:RQC complex"/>
    <property type="evidence" value="ECO:0007669"/>
    <property type="project" value="TreeGrafter"/>
</dbReference>
<dbReference type="GO" id="GO:0000049">
    <property type="term" value="F:tRNA binding"/>
    <property type="evidence" value="ECO:0007669"/>
    <property type="project" value="TreeGrafter"/>
</dbReference>
<dbReference type="Pfam" id="PF05670">
    <property type="entry name" value="NFACT-R_1"/>
    <property type="match status" value="1"/>
</dbReference>
<dbReference type="Gene3D" id="2.30.310.10">
    <property type="entry name" value="ibrinogen binding protein from staphylococcus aureus domain"/>
    <property type="match status" value="1"/>
</dbReference>
<keyword evidence="1" id="KW-0175">Coiled coil</keyword>
<dbReference type="OrthoDB" id="9766163at2"/>
<accession>A0A397S0V8</accession>
<feature type="coiled-coil region" evidence="1">
    <location>
        <begin position="280"/>
        <end position="307"/>
    </location>
</feature>
<dbReference type="Proteomes" id="UP000266506">
    <property type="component" value="Unassembled WGS sequence"/>
</dbReference>
<sequence>MSFDGVLLEKLHKEISFLKTGRISKINESGDTDFILTIRHERQNYQMMLSFSSDYSRIHLTNRLYDSVLNPKSFTMLLRKHIEGYFIDDIINYECDRILYFKVSGYNELSDLNHKYLICEVMGRYSNLVLTDENFIIIDALKHDGVGEYNRTILPNAKYEFPLNNKINPMALSKEEIDNIFMEKNPKNPKELMDLFNGVSLNLAYPVFNTDFHSDSFYDYLHKDIKPITFTNFKGKMDFYYYPLEGNIIKEYDTLSNLLDDYYYQMDLRAKVKLKTNDLSTFVKKQIQKYEKKIEKLNLELLDTAKADKLKLYGELLLSSPNMKEKKSMVNILNYYTNEMIDIPLDPKFTILENSNRYFKKYQKLKSSVSYIEEQMEIAKNEIEYFKVIEYQLKDASINDALEIQAELINGKYLFKNVPKNKKKEKPKLLTYILENGTLITVGKNNVQNEYLTHKMAKPNEMWFHIKDAPGSHVVVHNMGELTEEEIRAGAMVAAYYSTYQESSSVAVDYTRVRNIKKIPGKRACFVSYTHQSTIYIDPDSDYIYKLKVKKQWTMRIKNLATSMMKSWHV</sequence>
<evidence type="ECO:0000313" key="4">
    <source>
        <dbReference type="Proteomes" id="UP000266506"/>
    </source>
</evidence>
<gene>
    <name evidence="3" type="ORF">EI71_00280</name>
</gene>
<dbReference type="PANTHER" id="PTHR15239:SF6">
    <property type="entry name" value="RIBOSOME QUALITY CONTROL COMPLEX SUBUNIT NEMF"/>
    <property type="match status" value="1"/>
</dbReference>
<feature type="domain" description="NFACT RNA-binding" evidence="2">
    <location>
        <begin position="431"/>
        <end position="520"/>
    </location>
</feature>
<dbReference type="EMBL" id="QXEV01000002">
    <property type="protein sequence ID" value="RIA78329.1"/>
    <property type="molecule type" value="Genomic_DNA"/>
</dbReference>
<organism evidence="3 4">
    <name type="scientific">Anaeroplasma bactoclasticum</name>
    <dbReference type="NCBI Taxonomy" id="2088"/>
    <lineage>
        <taxon>Bacteria</taxon>
        <taxon>Bacillati</taxon>
        <taxon>Mycoplasmatota</taxon>
        <taxon>Mollicutes</taxon>
        <taxon>Anaeroplasmatales</taxon>
        <taxon>Anaeroplasmataceae</taxon>
        <taxon>Anaeroplasma</taxon>
    </lineage>
</organism>
<dbReference type="InterPro" id="IPR051608">
    <property type="entry name" value="RQC_Subunit_NEMF"/>
</dbReference>
<evidence type="ECO:0000313" key="3">
    <source>
        <dbReference type="EMBL" id="RIA78329.1"/>
    </source>
</evidence>
<dbReference type="FunCoup" id="A0A397S0V8">
    <property type="interactions" value="128"/>
</dbReference>
<protein>
    <submittedName>
        <fullName evidence="3">Putative ribosome quality control (RQC) complex YloA/Tae2 family protein</fullName>
    </submittedName>
</protein>
<keyword evidence="4" id="KW-1185">Reference proteome</keyword>
<reference evidence="3 4" key="1">
    <citation type="submission" date="2018-08" db="EMBL/GenBank/DDBJ databases">
        <title>Genomic Encyclopedia of Archaeal and Bacterial Type Strains, Phase II (KMG-II): from individual species to whole genera.</title>
        <authorList>
            <person name="Goeker M."/>
        </authorList>
    </citation>
    <scope>NUCLEOTIDE SEQUENCE [LARGE SCALE GENOMIC DNA]</scope>
    <source>
        <strain evidence="3 4">ATCC 27112</strain>
    </source>
</reference>